<dbReference type="SMART" id="SM01043">
    <property type="entry name" value="BTAD"/>
    <property type="match status" value="1"/>
</dbReference>
<keyword evidence="2" id="KW-0804">Transcription</keyword>
<dbReference type="Pfam" id="PF13401">
    <property type="entry name" value="AAA_22"/>
    <property type="match status" value="1"/>
</dbReference>
<keyword evidence="1" id="KW-0805">Transcription regulation</keyword>
<dbReference type="InterPro" id="IPR036388">
    <property type="entry name" value="WH-like_DNA-bd_sf"/>
</dbReference>
<evidence type="ECO:0000256" key="1">
    <source>
        <dbReference type="ARBA" id="ARBA00023015"/>
    </source>
</evidence>
<dbReference type="SMART" id="SM00028">
    <property type="entry name" value="TPR"/>
    <property type="match status" value="7"/>
</dbReference>
<reference evidence="4 5" key="1">
    <citation type="submission" date="2021-01" db="EMBL/GenBank/DDBJ databases">
        <title>Actinoplanes sp. nov. LDG1-01 isolated from lichen.</title>
        <authorList>
            <person name="Saeng-In P."/>
            <person name="Phongsopitanun W."/>
            <person name="Kanchanasin P."/>
            <person name="Yuki M."/>
            <person name="Kudo T."/>
            <person name="Ohkuma M."/>
            <person name="Tanasupawat S."/>
        </authorList>
    </citation>
    <scope>NUCLEOTIDE SEQUENCE [LARGE SCALE GENOMIC DNA]</scope>
    <source>
        <strain evidence="4 5">LDG1-01</strain>
    </source>
</reference>
<dbReference type="Pfam" id="PF13424">
    <property type="entry name" value="TPR_12"/>
    <property type="match status" value="2"/>
</dbReference>
<evidence type="ECO:0000313" key="5">
    <source>
        <dbReference type="Proteomes" id="UP000598996"/>
    </source>
</evidence>
<feature type="domain" description="Bacterial transcriptional activator" evidence="3">
    <location>
        <begin position="97"/>
        <end position="240"/>
    </location>
</feature>
<name>A0ABS1VH93_9ACTN</name>
<dbReference type="InterPro" id="IPR005158">
    <property type="entry name" value="BTAD"/>
</dbReference>
<gene>
    <name evidence="4" type="ORF">JKJ07_02235</name>
</gene>
<dbReference type="SUPFAM" id="SSF46894">
    <property type="entry name" value="C-terminal effector domain of the bipartite response regulators"/>
    <property type="match status" value="1"/>
</dbReference>
<dbReference type="Gene3D" id="1.25.40.10">
    <property type="entry name" value="Tetratricopeptide repeat domain"/>
    <property type="match status" value="3"/>
</dbReference>
<dbReference type="CDD" id="cd15831">
    <property type="entry name" value="BTAD"/>
    <property type="match status" value="1"/>
</dbReference>
<dbReference type="SUPFAM" id="SSF52540">
    <property type="entry name" value="P-loop containing nucleoside triphosphate hydrolases"/>
    <property type="match status" value="1"/>
</dbReference>
<proteinExistence type="predicted"/>
<dbReference type="PANTHER" id="PTHR35807:SF1">
    <property type="entry name" value="TRANSCRIPTIONAL REGULATOR REDD"/>
    <property type="match status" value="1"/>
</dbReference>
<dbReference type="InterPro" id="IPR019734">
    <property type="entry name" value="TPR_rpt"/>
</dbReference>
<dbReference type="InterPro" id="IPR011990">
    <property type="entry name" value="TPR-like_helical_dom_sf"/>
</dbReference>
<keyword evidence="5" id="KW-1185">Reference proteome</keyword>
<dbReference type="EMBL" id="JAENHO010000001">
    <property type="protein sequence ID" value="MBL7253122.1"/>
    <property type="molecule type" value="Genomic_DNA"/>
</dbReference>
<sequence>MSVEVRVLGTVGLGHDGEWHAPPSGLLRALLAALAVSTEEVSAAALIETVWEGSAREATVAVAVHRLRRWLAETVGEAARVTRPTSGYLLEMPNGGTDVRRFRAHVTAARGPELGDRERAGLLTEALAVWRGPALDDVPPKFTLDAVVSQLEGERLTATTELGRTLLRLGEPGRAVELLTAAARRHPLDELVQGLLVEALDRAGRQAEALRTYRTVRDRLVDELGVEPGPELHGAYLQVLRQDPAATPVPSPEPPVPAQLPADVAHFMGREDALRAMDLHSGRHGGPPAGISVVTGTAGVGKTALARRWAHRSRARFPDGQLFVDLRGYSDGAPADPLDVLGTLLRALGLPADRVPAALEEAAAAYRTRLADRRMLVVLDNARSADQVRPLLPGSASCHVVVTSRDSLAGLVAVEGARPVTLGPLTAAQAGRLLAGLLGEDTVRAEPEAARRLAEICAYLPLALRIVCARPSASLAERVAALDGGDRLAALELPGDERAGVAAAIRHSYDALPPAARRLFRLLGTARVHDFTEAAFPGLGTLAAAGLLEERRPGRFALHDLLRDYAARLPEPERDAERARLLDWYLTRARAATRLLYPHIWQMAPADPASDREEALRWLDDERANLVAVAGTGPHAWLLADALRGYLWHGDHHTEWRALTQAGLAAAERHGDQFAQAVMARGLAQLATERRAPDAIEQQLRALELCRRCGWREGEAQTLGGLGRSYSEIGRPAVAVSYLEQALEITEAIGAVAGTAATLGNLGIVVVELGQLARAAELHGRALQLFRAMDARPAVANALNNLATALWSLGRADEARTLLEEALTLTREAGDGGSEAYALGVLARIETDPDRALRHARDALVLVQVAGDERQQAEMLCELGALHLEQHDTRTALDCFRRAAAHAEHATSPLPGLRALVGMAAAEHRLGNTTEADSLVRRALTGCQEHGYRIVEGEAWTVRAELDLARNRPAEARAAEEQALEVWRETGHRPAAGVTRPVS</sequence>
<dbReference type="Proteomes" id="UP000598996">
    <property type="component" value="Unassembled WGS sequence"/>
</dbReference>
<dbReference type="PRINTS" id="PR00364">
    <property type="entry name" value="DISEASERSIST"/>
</dbReference>
<dbReference type="Gene3D" id="3.40.50.300">
    <property type="entry name" value="P-loop containing nucleotide triphosphate hydrolases"/>
    <property type="match status" value="1"/>
</dbReference>
<dbReference type="InterPro" id="IPR016032">
    <property type="entry name" value="Sig_transdc_resp-reg_C-effctor"/>
</dbReference>
<evidence type="ECO:0000313" key="4">
    <source>
        <dbReference type="EMBL" id="MBL7253122.1"/>
    </source>
</evidence>
<protein>
    <submittedName>
        <fullName evidence="4">Tetratricopeptide repeat protein</fullName>
    </submittedName>
</protein>
<dbReference type="InterPro" id="IPR051677">
    <property type="entry name" value="AfsR-DnrI-RedD_regulator"/>
</dbReference>
<dbReference type="RefSeq" id="WP_202989455.1">
    <property type="nucleotide sequence ID" value="NZ_JAENHO010000001.1"/>
</dbReference>
<dbReference type="Gene3D" id="1.10.10.10">
    <property type="entry name" value="Winged helix-like DNA-binding domain superfamily/Winged helix DNA-binding domain"/>
    <property type="match status" value="1"/>
</dbReference>
<dbReference type="PANTHER" id="PTHR35807">
    <property type="entry name" value="TRANSCRIPTIONAL REGULATOR REDD-RELATED"/>
    <property type="match status" value="1"/>
</dbReference>
<dbReference type="SUPFAM" id="SSF48452">
    <property type="entry name" value="TPR-like"/>
    <property type="match status" value="3"/>
</dbReference>
<evidence type="ECO:0000256" key="2">
    <source>
        <dbReference type="ARBA" id="ARBA00023163"/>
    </source>
</evidence>
<dbReference type="InterPro" id="IPR049945">
    <property type="entry name" value="AAA_22"/>
</dbReference>
<dbReference type="Pfam" id="PF03704">
    <property type="entry name" value="BTAD"/>
    <property type="match status" value="1"/>
</dbReference>
<dbReference type="InterPro" id="IPR027417">
    <property type="entry name" value="P-loop_NTPase"/>
</dbReference>
<organism evidence="4 5">
    <name type="scientific">Paractinoplanes lichenicola</name>
    <dbReference type="NCBI Taxonomy" id="2802976"/>
    <lineage>
        <taxon>Bacteria</taxon>
        <taxon>Bacillati</taxon>
        <taxon>Actinomycetota</taxon>
        <taxon>Actinomycetes</taxon>
        <taxon>Micromonosporales</taxon>
        <taxon>Micromonosporaceae</taxon>
        <taxon>Paractinoplanes</taxon>
    </lineage>
</organism>
<accession>A0ABS1VH93</accession>
<evidence type="ECO:0000259" key="3">
    <source>
        <dbReference type="SMART" id="SM01043"/>
    </source>
</evidence>
<comment type="caution">
    <text evidence="4">The sequence shown here is derived from an EMBL/GenBank/DDBJ whole genome shotgun (WGS) entry which is preliminary data.</text>
</comment>